<accession>A0ABV2T0F7</accession>
<keyword evidence="3" id="KW-1185">Reference proteome</keyword>
<reference evidence="2 3" key="1">
    <citation type="submission" date="2024-06" db="EMBL/GenBank/DDBJ databases">
        <title>Chitinophaga defluvii sp. nov., isolated from municipal sewage.</title>
        <authorList>
            <person name="Zhang L."/>
        </authorList>
    </citation>
    <scope>NUCLEOTIDE SEQUENCE [LARGE SCALE GENOMIC DNA]</scope>
    <source>
        <strain evidence="2 3">H8</strain>
    </source>
</reference>
<feature type="transmembrane region" description="Helical" evidence="1">
    <location>
        <begin position="66"/>
        <end position="90"/>
    </location>
</feature>
<keyword evidence="1" id="KW-1133">Transmembrane helix</keyword>
<protein>
    <submittedName>
        <fullName evidence="2">Uncharacterized protein</fullName>
    </submittedName>
</protein>
<proteinExistence type="predicted"/>
<feature type="transmembrane region" description="Helical" evidence="1">
    <location>
        <begin position="145"/>
        <end position="164"/>
    </location>
</feature>
<dbReference type="EMBL" id="JBEXAC010000001">
    <property type="protein sequence ID" value="MET6996501.1"/>
    <property type="molecule type" value="Genomic_DNA"/>
</dbReference>
<keyword evidence="1" id="KW-0812">Transmembrane</keyword>
<comment type="caution">
    <text evidence="2">The sequence shown here is derived from an EMBL/GenBank/DDBJ whole genome shotgun (WGS) entry which is preliminary data.</text>
</comment>
<dbReference type="RefSeq" id="WP_354659143.1">
    <property type="nucleotide sequence ID" value="NZ_JBEXAC010000001.1"/>
</dbReference>
<sequence length="180" mass="20554">MNEDNFKSTWKGIHTASTTPEALGKMIQENRHPVLKGIRRQLIIETIGWGAFLLVYYDFFDGDKKPFYANVLLVAAIGFMLLHSVVGYMVHRNKISGINLSQSLQQYLSGLKNYARISILSRVVSIGAFLLFFLITVQWTPHKYWLLALLGLLPVQVFLLYKVWASRIRQISHNIASLNS</sequence>
<gene>
    <name evidence="2" type="ORF">ABR189_03950</name>
</gene>
<name>A0ABV2T0F7_9BACT</name>
<keyword evidence="1" id="KW-0472">Membrane</keyword>
<feature type="transmembrane region" description="Helical" evidence="1">
    <location>
        <begin position="119"/>
        <end position="139"/>
    </location>
</feature>
<evidence type="ECO:0000313" key="3">
    <source>
        <dbReference type="Proteomes" id="UP001549749"/>
    </source>
</evidence>
<organism evidence="2 3">
    <name type="scientific">Chitinophaga defluvii</name>
    <dbReference type="NCBI Taxonomy" id="3163343"/>
    <lineage>
        <taxon>Bacteria</taxon>
        <taxon>Pseudomonadati</taxon>
        <taxon>Bacteroidota</taxon>
        <taxon>Chitinophagia</taxon>
        <taxon>Chitinophagales</taxon>
        <taxon>Chitinophagaceae</taxon>
        <taxon>Chitinophaga</taxon>
    </lineage>
</organism>
<evidence type="ECO:0000313" key="2">
    <source>
        <dbReference type="EMBL" id="MET6996501.1"/>
    </source>
</evidence>
<evidence type="ECO:0000256" key="1">
    <source>
        <dbReference type="SAM" id="Phobius"/>
    </source>
</evidence>
<dbReference type="Proteomes" id="UP001549749">
    <property type="component" value="Unassembled WGS sequence"/>
</dbReference>